<dbReference type="AlphaFoldDB" id="A0AAV4HJ96"/>
<evidence type="ECO:0000313" key="2">
    <source>
        <dbReference type="EMBL" id="GFR97143.1"/>
    </source>
</evidence>
<keyword evidence="3" id="KW-1185">Reference proteome</keyword>
<accession>A0AAV4HJ96</accession>
<proteinExistence type="predicted"/>
<organism evidence="2 3">
    <name type="scientific">Elysia marginata</name>
    <dbReference type="NCBI Taxonomy" id="1093978"/>
    <lineage>
        <taxon>Eukaryota</taxon>
        <taxon>Metazoa</taxon>
        <taxon>Spiralia</taxon>
        <taxon>Lophotrochozoa</taxon>
        <taxon>Mollusca</taxon>
        <taxon>Gastropoda</taxon>
        <taxon>Heterobranchia</taxon>
        <taxon>Euthyneura</taxon>
        <taxon>Panpulmonata</taxon>
        <taxon>Sacoglossa</taxon>
        <taxon>Placobranchoidea</taxon>
        <taxon>Plakobranchidae</taxon>
        <taxon>Elysia</taxon>
    </lineage>
</organism>
<dbReference type="EMBL" id="BMAT01009027">
    <property type="protein sequence ID" value="GFR97143.1"/>
    <property type="molecule type" value="Genomic_DNA"/>
</dbReference>
<reference evidence="2 3" key="1">
    <citation type="journal article" date="2021" name="Elife">
        <title>Chloroplast acquisition without the gene transfer in kleptoplastic sea slugs, Plakobranchus ocellatus.</title>
        <authorList>
            <person name="Maeda T."/>
            <person name="Takahashi S."/>
            <person name="Yoshida T."/>
            <person name="Shimamura S."/>
            <person name="Takaki Y."/>
            <person name="Nagai Y."/>
            <person name="Toyoda A."/>
            <person name="Suzuki Y."/>
            <person name="Arimoto A."/>
            <person name="Ishii H."/>
            <person name="Satoh N."/>
            <person name="Nishiyama T."/>
            <person name="Hasebe M."/>
            <person name="Maruyama T."/>
            <person name="Minagawa J."/>
            <person name="Obokata J."/>
            <person name="Shigenobu S."/>
        </authorList>
    </citation>
    <scope>NUCLEOTIDE SEQUENCE [LARGE SCALE GENOMIC DNA]</scope>
</reference>
<dbReference type="Proteomes" id="UP000762676">
    <property type="component" value="Unassembled WGS sequence"/>
</dbReference>
<gene>
    <name evidence="2" type="ORF">ElyMa_004469800</name>
</gene>
<feature type="transmembrane region" description="Helical" evidence="1">
    <location>
        <begin position="59"/>
        <end position="82"/>
    </location>
</feature>
<comment type="caution">
    <text evidence="2">The sequence shown here is derived from an EMBL/GenBank/DDBJ whole genome shotgun (WGS) entry which is preliminary data.</text>
</comment>
<keyword evidence="1" id="KW-0812">Transmembrane</keyword>
<evidence type="ECO:0000313" key="3">
    <source>
        <dbReference type="Proteomes" id="UP000762676"/>
    </source>
</evidence>
<sequence>MLYLAYPGHKPFFCLQVIAISVKTPNTRVVHNKYKQKEVEEEEEEELHARHFSVNYERALVVAAAAAVVVVTAAAAAAAAAATAEYVRSW</sequence>
<protein>
    <submittedName>
        <fullName evidence="2">Uncharacterized protein</fullName>
    </submittedName>
</protein>
<name>A0AAV4HJ96_9GAST</name>
<evidence type="ECO:0000256" key="1">
    <source>
        <dbReference type="SAM" id="Phobius"/>
    </source>
</evidence>
<keyword evidence="1" id="KW-1133">Transmembrane helix</keyword>
<keyword evidence="1" id="KW-0472">Membrane</keyword>